<name>A0ABT7U925_9FIRM</name>
<reference evidence="3 4" key="2">
    <citation type="submission" date="2023-06" db="EMBL/GenBank/DDBJ databases">
        <title>Identification and characterization of horizontal gene transfer across gut microbiota members of farm animals based on homology search.</title>
        <authorList>
            <person name="Schwarzerova J."/>
            <person name="Nykrynova M."/>
            <person name="Jureckova K."/>
            <person name="Cejkova D."/>
            <person name="Rychlik I."/>
        </authorList>
    </citation>
    <scope>NUCLEOTIDE SEQUENCE [LARGE SCALE GENOMIC DNA]</scope>
    <source>
        <strain evidence="3 4">ET39</strain>
    </source>
</reference>
<feature type="domain" description="DUF2399" evidence="1">
    <location>
        <begin position="266"/>
        <end position="422"/>
    </location>
</feature>
<dbReference type="Pfam" id="PF09664">
    <property type="entry name" value="DUF2399"/>
    <property type="match status" value="1"/>
</dbReference>
<reference evidence="4" key="1">
    <citation type="submission" date="2023-06" db="EMBL/GenBank/DDBJ databases">
        <title>Identification and characterization of horizontal gene transfer across gut microbiota members of farm animals based on homology search.</title>
        <authorList>
            <person name="Zeman M."/>
            <person name="Kubasova T."/>
            <person name="Jahodarova E."/>
            <person name="Nykrynova M."/>
            <person name="Rychlik I."/>
        </authorList>
    </citation>
    <scope>NUCLEOTIDE SEQUENCE [LARGE SCALE GENOMIC DNA]</scope>
    <source>
        <strain evidence="4">ET39</strain>
    </source>
</reference>
<dbReference type="Gene3D" id="3.40.1360.10">
    <property type="match status" value="1"/>
</dbReference>
<dbReference type="InterPro" id="IPR036078">
    <property type="entry name" value="Spo11/TopoVI_A_sf"/>
</dbReference>
<dbReference type="RefSeq" id="WP_289606572.1">
    <property type="nucleotide sequence ID" value="NZ_JAUDCG010000002.1"/>
</dbReference>
<comment type="caution">
    <text evidence="3">The sequence shown here is derived from an EMBL/GenBank/DDBJ whole genome shotgun (WGS) entry which is preliminary data.</text>
</comment>
<feature type="domain" description="Conserved hypothetical protein CHP02679 N terminus" evidence="2">
    <location>
        <begin position="34"/>
        <end position="238"/>
    </location>
</feature>
<dbReference type="SUPFAM" id="SSF56726">
    <property type="entry name" value="DNA topoisomerase IV, alpha subunit"/>
    <property type="match status" value="1"/>
</dbReference>
<dbReference type="Pfam" id="PF11796">
    <property type="entry name" value="DUF3323"/>
    <property type="match status" value="1"/>
</dbReference>
<organism evidence="3 4">
    <name type="scientific">Amedibacillus dolichus</name>
    <dbReference type="NCBI Taxonomy" id="31971"/>
    <lineage>
        <taxon>Bacteria</taxon>
        <taxon>Bacillati</taxon>
        <taxon>Bacillota</taxon>
        <taxon>Erysipelotrichia</taxon>
        <taxon>Erysipelotrichales</taxon>
        <taxon>Erysipelotrichaceae</taxon>
        <taxon>Amedibacillus</taxon>
    </lineage>
</organism>
<reference evidence="3 4" key="3">
    <citation type="submission" date="2023-06" db="EMBL/GenBank/DDBJ databases">
        <authorList>
            <person name="Zeman M."/>
            <person name="Kubasova T."/>
            <person name="Jahodarova E."/>
            <person name="Nykrynova M."/>
            <person name="Rychlik I."/>
        </authorList>
    </citation>
    <scope>NUCLEOTIDE SEQUENCE [LARGE SCALE GENOMIC DNA]</scope>
    <source>
        <strain evidence="3 4">ET39</strain>
    </source>
</reference>
<dbReference type="CDD" id="cd00188">
    <property type="entry name" value="TOPRIM"/>
    <property type="match status" value="1"/>
</dbReference>
<accession>A0ABT7U925</accession>
<evidence type="ECO:0000259" key="1">
    <source>
        <dbReference type="Pfam" id="PF09664"/>
    </source>
</evidence>
<evidence type="ECO:0000313" key="3">
    <source>
        <dbReference type="EMBL" id="MDM8156099.1"/>
    </source>
</evidence>
<dbReference type="InterPro" id="IPR024466">
    <property type="entry name" value="CHP02679_N"/>
</dbReference>
<keyword evidence="4" id="KW-1185">Reference proteome</keyword>
<proteinExistence type="predicted"/>
<gene>
    <name evidence="3" type="ORF">QUV96_00430</name>
</gene>
<evidence type="ECO:0000313" key="4">
    <source>
        <dbReference type="Proteomes" id="UP001529340"/>
    </source>
</evidence>
<dbReference type="Proteomes" id="UP001529340">
    <property type="component" value="Unassembled WGS sequence"/>
</dbReference>
<protein>
    <submittedName>
        <fullName evidence="3">TIGR02679 domain-containing protein</fullName>
    </submittedName>
</protein>
<dbReference type="InterPro" id="IPR024465">
    <property type="entry name" value="DUF2399"/>
</dbReference>
<dbReference type="EMBL" id="JAUDCG010000002">
    <property type="protein sequence ID" value="MDM8156099.1"/>
    <property type="molecule type" value="Genomic_DNA"/>
</dbReference>
<sequence length="428" mass="49428">MNLEEALIRYVRERPGLHRLFDGWICQYERLGHLGGSVRIEQPSESEREALGTFLGQDLRHVKQIRIRYAQFEKAVENSRFAGCDLLRALTLYNGSRPLVWKTAQRVAASRERREKIDQFLCEKGNEQLKRWHEESQGNDPLLAKTIERQIKKDPEGMRVLARAMEELPLPEGTGESLSLFAGRLSKDPHFFDHGIYARLLLKGICFLMHRQEEGDLLENNHTLFGAGLLKEELANSCQICHINACTGQMTHPGWDGFWQRYEAWNVSLYNLREITSLTTAIDTVIIVENPSIFRALSQWGKTHGAATIGFVCTAGQLNVCGYVLLDLIEHAGCRMFYAGDFDPEGLCIAQRLKQRYPKLVLWHYQRTEYERCRSQKTIRDSRLSMLAQVTHEELVPIKERLLIEKKSGYQEQLLEDYCKDLCAWIKQ</sequence>
<evidence type="ECO:0000259" key="2">
    <source>
        <dbReference type="Pfam" id="PF11796"/>
    </source>
</evidence>